<comment type="similarity">
    <text evidence="3">Belongs to the nairovirus nucleocapsid protein family.</text>
</comment>
<comment type="function">
    <text evidence="12">Binds dsRNA and ssRNA and probably participates in the packaging of viral genome. In the dsRNA binding mode, the nucleocapsid protein specifically binds to the vRNA panhandle secondary structure formed at the termini of viral genome. Does not discriminate between viral and nonviral RNAs through ssRNA binding mode. Displays dsDNA endonuclease activity that is sequence non-specific.</text>
</comment>
<evidence type="ECO:0000256" key="4">
    <source>
        <dbReference type="ARBA" id="ARBA00014389"/>
    </source>
</evidence>
<evidence type="ECO:0000256" key="11">
    <source>
        <dbReference type="ARBA" id="ARBA00033344"/>
    </source>
</evidence>
<dbReference type="InterPro" id="IPR003486">
    <property type="entry name" value="Nairo_nucleocap"/>
</dbReference>
<dbReference type="GO" id="GO:0003723">
    <property type="term" value="F:RNA binding"/>
    <property type="evidence" value="ECO:0007669"/>
    <property type="project" value="UniProtKB-KW"/>
</dbReference>
<evidence type="ECO:0000313" key="14">
    <source>
        <dbReference type="EMBL" id="AKC89321.1"/>
    </source>
</evidence>
<name>A0A1S5NQA3_9VIRU</name>
<dbReference type="Gene3D" id="1.20.58.1110">
    <property type="match status" value="1"/>
</dbReference>
<evidence type="ECO:0000256" key="12">
    <source>
        <dbReference type="ARBA" id="ARBA00046210"/>
    </source>
</evidence>
<protein>
    <recommendedName>
        <fullName evidence="4">Nucleoprotein</fullName>
    </recommendedName>
    <alternativeName>
        <fullName evidence="11">Nucleocapsid protein</fullName>
    </alternativeName>
</protein>
<organism evidence="14">
    <name type="scientific">Orthonairovirus qalyubense</name>
    <dbReference type="NCBI Taxonomy" id="3052532"/>
    <lineage>
        <taxon>Viruses</taxon>
        <taxon>Riboviria</taxon>
        <taxon>Orthornavirae</taxon>
        <taxon>Negarnaviricota</taxon>
        <taxon>Polyploviricotina</taxon>
        <taxon>Bunyaviricetes</taxon>
        <taxon>Hareavirales</taxon>
        <taxon>Nairoviridae</taxon>
        <taxon>Orthonairovirus</taxon>
    </lineage>
</organism>
<dbReference type="GO" id="GO:0019029">
    <property type="term" value="C:helical viral capsid"/>
    <property type="evidence" value="ECO:0007669"/>
    <property type="project" value="UniProtKB-KW"/>
</dbReference>
<evidence type="ECO:0000256" key="8">
    <source>
        <dbReference type="ARBA" id="ARBA00022884"/>
    </source>
</evidence>
<comment type="subunit">
    <text evidence="13">Probable homooligomer; forms a double superhelical polymer. Monomer.</text>
</comment>
<keyword evidence="9 14" id="KW-0543">Viral nucleoprotein</keyword>
<dbReference type="GO" id="GO:0019013">
    <property type="term" value="C:viral nucleocapsid"/>
    <property type="evidence" value="ECO:0007669"/>
    <property type="project" value="UniProtKB-KW"/>
</dbReference>
<evidence type="ECO:0000256" key="3">
    <source>
        <dbReference type="ARBA" id="ARBA00009355"/>
    </source>
</evidence>
<evidence type="ECO:0000256" key="9">
    <source>
        <dbReference type="ARBA" id="ARBA00023086"/>
    </source>
</evidence>
<evidence type="ECO:0000256" key="6">
    <source>
        <dbReference type="ARBA" id="ARBA00022561"/>
    </source>
</evidence>
<reference evidence="14" key="1">
    <citation type="submission" date="2015-02" db="EMBL/GenBank/DDBJ databases">
        <title>Genetic diversity and phylogeny of the Nairoviruses.</title>
        <authorList>
            <person name="Alkhovsky S.V."/>
            <person name="Shchetinin A.M."/>
        </authorList>
    </citation>
    <scope>NUCLEOTIDE SEQUENCE</scope>
    <source>
        <strain evidence="14">EgAr 370</strain>
    </source>
</reference>
<dbReference type="GO" id="GO:1990904">
    <property type="term" value="C:ribonucleoprotein complex"/>
    <property type="evidence" value="ECO:0007669"/>
    <property type="project" value="UniProtKB-KW"/>
</dbReference>
<comment type="subcellular location">
    <subcellularLocation>
        <location evidence="2">Virion</location>
    </subcellularLocation>
</comment>
<dbReference type="RefSeq" id="YP_010229106.1">
    <property type="nucleotide sequence ID" value="NC_034512.1"/>
</dbReference>
<evidence type="ECO:0000256" key="7">
    <source>
        <dbReference type="ARBA" id="ARBA00022844"/>
    </source>
</evidence>
<accession>A0A1S5NQA3</accession>
<evidence type="ECO:0000256" key="2">
    <source>
        <dbReference type="ARBA" id="ARBA00004328"/>
    </source>
</evidence>
<keyword evidence="6" id="KW-0167">Capsid protein</keyword>
<feature type="non-terminal residue" evidence="14">
    <location>
        <position position="502"/>
    </location>
</feature>
<comment type="cofactor">
    <cofactor evidence="1">
        <name>Mn(2+)</name>
        <dbReference type="ChEBI" id="CHEBI:29035"/>
    </cofactor>
</comment>
<dbReference type="GeneID" id="69042391"/>
<proteinExistence type="inferred from homology"/>
<evidence type="ECO:0000256" key="1">
    <source>
        <dbReference type="ARBA" id="ARBA00001936"/>
    </source>
</evidence>
<dbReference type="Pfam" id="PF02477">
    <property type="entry name" value="Nairo_nucleo"/>
    <property type="match status" value="1"/>
</dbReference>
<dbReference type="KEGG" id="vg:69042391"/>
<sequence>MSALDFEDKQGWEDWFSRFRRTIPLYNVNTYSHCTNKDIPDLLNYITEMSGLDNEKEKNACYGRAVVEATKGLAPIREFAWCASNGIVRKSLAWFTNNRDSAILKSWDESYNKLKGELPSVEQLGDYHKCAKAWRKDIGFEAVELTSALKGDVVTHYAVSERNVDTVKLMLEDMLAKRKARFESDEGRGAVAFRAGGTQPDHINWTKRWLTDETLLLMCPPWGNWRKKNKQDQLLGATAIANIEQTSDIKAMEIAEMKLEAIKATAMNAEECRQRGLEQKAVQRTAEEIDACLVGARTLIKESRDSGRISKYHQQMAAMDTAFSAHYWLWKISGSVPILPVISQWLFELGQRPAGPKKVSAMLNGMPYLWAQRMLDLFAADKFIGNKIYMHPAILTPGRLSDMTAAFGLFPVAEPSRVMEGTGCIRTVLNLKTAGNNPCAEVIVNLFKVFSAGFDPKNEEIVPPEHMLHQSFLGKHSPFQTAADVGGTFAKVKVVPSTLSRV</sequence>
<evidence type="ECO:0000256" key="10">
    <source>
        <dbReference type="ARBA" id="ARBA00023274"/>
    </source>
</evidence>
<evidence type="ECO:0000256" key="5">
    <source>
        <dbReference type="ARBA" id="ARBA00022497"/>
    </source>
</evidence>
<dbReference type="EMBL" id="KP792737">
    <property type="protein sequence ID" value="AKC89321.1"/>
    <property type="molecule type" value="Viral_cRNA"/>
</dbReference>
<keyword evidence="8" id="KW-0694">RNA-binding</keyword>
<keyword evidence="5" id="KW-1139">Helical capsid protein</keyword>
<keyword evidence="10" id="KW-0687">Ribonucleoprotein</keyword>
<evidence type="ECO:0000256" key="13">
    <source>
        <dbReference type="ARBA" id="ARBA00046354"/>
    </source>
</evidence>
<keyword evidence="7" id="KW-0946">Virion</keyword>